<keyword evidence="1" id="KW-0732">Signal</keyword>
<gene>
    <name evidence="2" type="ORF">KP79_PYT19406</name>
</gene>
<keyword evidence="3" id="KW-1185">Reference proteome</keyword>
<protein>
    <submittedName>
        <fullName evidence="2">Uncharacterized protein</fullName>
    </submittedName>
</protein>
<proteinExistence type="predicted"/>
<reference evidence="2 3" key="1">
    <citation type="journal article" date="2017" name="Nat. Ecol. Evol.">
        <title>Scallop genome provides insights into evolution of bilaterian karyotype and development.</title>
        <authorList>
            <person name="Wang S."/>
            <person name="Zhang J."/>
            <person name="Jiao W."/>
            <person name="Li J."/>
            <person name="Xun X."/>
            <person name="Sun Y."/>
            <person name="Guo X."/>
            <person name="Huan P."/>
            <person name="Dong B."/>
            <person name="Zhang L."/>
            <person name="Hu X."/>
            <person name="Sun X."/>
            <person name="Wang J."/>
            <person name="Zhao C."/>
            <person name="Wang Y."/>
            <person name="Wang D."/>
            <person name="Huang X."/>
            <person name="Wang R."/>
            <person name="Lv J."/>
            <person name="Li Y."/>
            <person name="Zhang Z."/>
            <person name="Liu B."/>
            <person name="Lu W."/>
            <person name="Hui Y."/>
            <person name="Liang J."/>
            <person name="Zhou Z."/>
            <person name="Hou R."/>
            <person name="Li X."/>
            <person name="Liu Y."/>
            <person name="Li H."/>
            <person name="Ning X."/>
            <person name="Lin Y."/>
            <person name="Zhao L."/>
            <person name="Xing Q."/>
            <person name="Dou J."/>
            <person name="Li Y."/>
            <person name="Mao J."/>
            <person name="Guo H."/>
            <person name="Dou H."/>
            <person name="Li T."/>
            <person name="Mu C."/>
            <person name="Jiang W."/>
            <person name="Fu Q."/>
            <person name="Fu X."/>
            <person name="Miao Y."/>
            <person name="Liu J."/>
            <person name="Yu Q."/>
            <person name="Li R."/>
            <person name="Liao H."/>
            <person name="Li X."/>
            <person name="Kong Y."/>
            <person name="Jiang Z."/>
            <person name="Chourrout D."/>
            <person name="Li R."/>
            <person name="Bao Z."/>
        </authorList>
    </citation>
    <scope>NUCLEOTIDE SEQUENCE [LARGE SCALE GENOMIC DNA]</scope>
    <source>
        <strain evidence="2 3">PY_sf001</strain>
    </source>
</reference>
<dbReference type="EMBL" id="NEDP02005571">
    <property type="protein sequence ID" value="OWF38195.1"/>
    <property type="molecule type" value="Genomic_DNA"/>
</dbReference>
<organism evidence="2 3">
    <name type="scientific">Mizuhopecten yessoensis</name>
    <name type="common">Japanese scallop</name>
    <name type="synonym">Patinopecten yessoensis</name>
    <dbReference type="NCBI Taxonomy" id="6573"/>
    <lineage>
        <taxon>Eukaryota</taxon>
        <taxon>Metazoa</taxon>
        <taxon>Spiralia</taxon>
        <taxon>Lophotrochozoa</taxon>
        <taxon>Mollusca</taxon>
        <taxon>Bivalvia</taxon>
        <taxon>Autobranchia</taxon>
        <taxon>Pteriomorphia</taxon>
        <taxon>Pectinida</taxon>
        <taxon>Pectinoidea</taxon>
        <taxon>Pectinidae</taxon>
        <taxon>Mizuhopecten</taxon>
    </lineage>
</organism>
<feature type="chain" id="PRO_5013392662" evidence="1">
    <location>
        <begin position="27"/>
        <end position="65"/>
    </location>
</feature>
<accession>A0A210PNW3</accession>
<comment type="caution">
    <text evidence="2">The sequence shown here is derived from an EMBL/GenBank/DDBJ whole genome shotgun (WGS) entry which is preliminary data.</text>
</comment>
<dbReference type="AlphaFoldDB" id="A0A210PNW3"/>
<dbReference type="Proteomes" id="UP000242188">
    <property type="component" value="Unassembled WGS sequence"/>
</dbReference>
<evidence type="ECO:0000313" key="3">
    <source>
        <dbReference type="Proteomes" id="UP000242188"/>
    </source>
</evidence>
<feature type="signal peptide" evidence="1">
    <location>
        <begin position="1"/>
        <end position="26"/>
    </location>
</feature>
<sequence>MRHAIVLMITICVITLFMGNSRNIQGEINGDNGGGMEGVYRVKRNIIGEPQDGDVFEPPADSGPI</sequence>
<evidence type="ECO:0000313" key="2">
    <source>
        <dbReference type="EMBL" id="OWF38195.1"/>
    </source>
</evidence>
<evidence type="ECO:0000256" key="1">
    <source>
        <dbReference type="SAM" id="SignalP"/>
    </source>
</evidence>
<name>A0A210PNW3_MIZYE</name>